<dbReference type="InterPro" id="IPR043502">
    <property type="entry name" value="DNA/RNA_pol_sf"/>
</dbReference>
<evidence type="ECO:0000313" key="2">
    <source>
        <dbReference type="EMBL" id="KAL0445468.1"/>
    </source>
</evidence>
<dbReference type="InterPro" id="IPR000477">
    <property type="entry name" value="RT_dom"/>
</dbReference>
<sequence length="257" mass="29330">MVLRLASRLEQHMLHQRAKIAWMKGGDQGSCIFFRKTLLGGSQRDRSIDLRYLRPWARHILPEEARSLLLPVTTDDIKQAVFDIDETKAPGPDGYSSGFFKATWPIVGREVTWAIMDFFVTGRLLKQVNSTLISLIPKVNNPTVVAEFRPISCCNVLYKAITKIVIQRMRGILDKLISPSQNAFVPGRSIGDNILLAQELFYGYNQQHLPPRCALKVDLQKAYDTVEWDFLRAVLILFGFPEQFILWIIECVTTTSF</sequence>
<comment type="caution">
    <text evidence="2">The sequence shown here is derived from an EMBL/GenBank/DDBJ whole genome shotgun (WGS) entry which is preliminary data.</text>
</comment>
<feature type="domain" description="Reverse transcriptase" evidence="1">
    <location>
        <begin position="137"/>
        <end position="251"/>
    </location>
</feature>
<dbReference type="PANTHER" id="PTHR46890:SF48">
    <property type="entry name" value="RNA-DIRECTED DNA POLYMERASE"/>
    <property type="match status" value="1"/>
</dbReference>
<dbReference type="InterPro" id="IPR052343">
    <property type="entry name" value="Retrotransposon-Effector_Assoc"/>
</dbReference>
<protein>
    <recommendedName>
        <fullName evidence="1">Reverse transcriptase domain-containing protein</fullName>
    </recommendedName>
</protein>
<dbReference type="PANTHER" id="PTHR46890">
    <property type="entry name" value="NON-LTR RETROLELEMENT REVERSE TRANSCRIPTASE-LIKE PROTEIN-RELATED"/>
    <property type="match status" value="1"/>
</dbReference>
<dbReference type="Pfam" id="PF00078">
    <property type="entry name" value="RVT_1"/>
    <property type="match status" value="1"/>
</dbReference>
<proteinExistence type="predicted"/>
<dbReference type="AlphaFoldDB" id="A0AAW2WVF7"/>
<dbReference type="EMBL" id="JACGWN010000006">
    <property type="protein sequence ID" value="KAL0445468.1"/>
    <property type="molecule type" value="Genomic_DNA"/>
</dbReference>
<organism evidence="2">
    <name type="scientific">Sesamum latifolium</name>
    <dbReference type="NCBI Taxonomy" id="2727402"/>
    <lineage>
        <taxon>Eukaryota</taxon>
        <taxon>Viridiplantae</taxon>
        <taxon>Streptophyta</taxon>
        <taxon>Embryophyta</taxon>
        <taxon>Tracheophyta</taxon>
        <taxon>Spermatophyta</taxon>
        <taxon>Magnoliopsida</taxon>
        <taxon>eudicotyledons</taxon>
        <taxon>Gunneridae</taxon>
        <taxon>Pentapetalae</taxon>
        <taxon>asterids</taxon>
        <taxon>lamiids</taxon>
        <taxon>Lamiales</taxon>
        <taxon>Pedaliaceae</taxon>
        <taxon>Sesamum</taxon>
    </lineage>
</organism>
<dbReference type="SUPFAM" id="SSF56672">
    <property type="entry name" value="DNA/RNA polymerases"/>
    <property type="match status" value="1"/>
</dbReference>
<reference evidence="2" key="1">
    <citation type="submission" date="2020-06" db="EMBL/GenBank/DDBJ databases">
        <authorList>
            <person name="Li T."/>
            <person name="Hu X."/>
            <person name="Zhang T."/>
            <person name="Song X."/>
            <person name="Zhang H."/>
            <person name="Dai N."/>
            <person name="Sheng W."/>
            <person name="Hou X."/>
            <person name="Wei L."/>
        </authorList>
    </citation>
    <scope>NUCLEOTIDE SEQUENCE</scope>
    <source>
        <strain evidence="2">KEN1</strain>
        <tissue evidence="2">Leaf</tissue>
    </source>
</reference>
<gene>
    <name evidence="2" type="ORF">Slati_1674700</name>
</gene>
<accession>A0AAW2WVF7</accession>
<dbReference type="CDD" id="cd01650">
    <property type="entry name" value="RT_nLTR_like"/>
    <property type="match status" value="1"/>
</dbReference>
<evidence type="ECO:0000259" key="1">
    <source>
        <dbReference type="Pfam" id="PF00078"/>
    </source>
</evidence>
<name>A0AAW2WVF7_9LAMI</name>
<reference evidence="2" key="2">
    <citation type="journal article" date="2024" name="Plant">
        <title>Genomic evolution and insights into agronomic trait innovations of Sesamum species.</title>
        <authorList>
            <person name="Miao H."/>
            <person name="Wang L."/>
            <person name="Qu L."/>
            <person name="Liu H."/>
            <person name="Sun Y."/>
            <person name="Le M."/>
            <person name="Wang Q."/>
            <person name="Wei S."/>
            <person name="Zheng Y."/>
            <person name="Lin W."/>
            <person name="Duan Y."/>
            <person name="Cao H."/>
            <person name="Xiong S."/>
            <person name="Wang X."/>
            <person name="Wei L."/>
            <person name="Li C."/>
            <person name="Ma Q."/>
            <person name="Ju M."/>
            <person name="Zhao R."/>
            <person name="Li G."/>
            <person name="Mu C."/>
            <person name="Tian Q."/>
            <person name="Mei H."/>
            <person name="Zhang T."/>
            <person name="Gao T."/>
            <person name="Zhang H."/>
        </authorList>
    </citation>
    <scope>NUCLEOTIDE SEQUENCE</scope>
    <source>
        <strain evidence="2">KEN1</strain>
    </source>
</reference>